<evidence type="ECO:0000313" key="14">
    <source>
        <dbReference type="Proteomes" id="UP001214530"/>
    </source>
</evidence>
<evidence type="ECO:0000256" key="5">
    <source>
        <dbReference type="ARBA" id="ARBA00022679"/>
    </source>
</evidence>
<dbReference type="Pfam" id="PF00512">
    <property type="entry name" value="HisKA"/>
    <property type="match status" value="1"/>
</dbReference>
<dbReference type="GO" id="GO:0016020">
    <property type="term" value="C:membrane"/>
    <property type="evidence" value="ECO:0007669"/>
    <property type="project" value="UniProtKB-SubCell"/>
</dbReference>
<dbReference type="Proteomes" id="UP001214530">
    <property type="component" value="Chromosome"/>
</dbReference>
<dbReference type="InterPro" id="IPR003660">
    <property type="entry name" value="HAMP_dom"/>
</dbReference>
<name>A0AAJ5WDP4_9SPHI</name>
<dbReference type="InterPro" id="IPR036097">
    <property type="entry name" value="HisK_dim/P_sf"/>
</dbReference>
<dbReference type="SUPFAM" id="SSF55874">
    <property type="entry name" value="ATPase domain of HSP90 chaperone/DNA topoisomerase II/histidine kinase"/>
    <property type="match status" value="1"/>
</dbReference>
<dbReference type="SMART" id="SM00387">
    <property type="entry name" value="HATPase_c"/>
    <property type="match status" value="1"/>
</dbReference>
<keyword evidence="9" id="KW-0902">Two-component regulatory system</keyword>
<evidence type="ECO:0000256" key="10">
    <source>
        <dbReference type="SAM" id="Phobius"/>
    </source>
</evidence>
<dbReference type="EMBL" id="CP119313">
    <property type="protein sequence ID" value="WEK21569.1"/>
    <property type="molecule type" value="Genomic_DNA"/>
</dbReference>
<keyword evidence="5" id="KW-0808">Transferase</keyword>
<dbReference type="Gene3D" id="1.10.287.130">
    <property type="match status" value="1"/>
</dbReference>
<evidence type="ECO:0000259" key="11">
    <source>
        <dbReference type="PROSITE" id="PS50109"/>
    </source>
</evidence>
<proteinExistence type="predicted"/>
<evidence type="ECO:0000313" key="13">
    <source>
        <dbReference type="EMBL" id="WEK21569.1"/>
    </source>
</evidence>
<keyword evidence="10" id="KW-0472">Membrane</keyword>
<feature type="domain" description="Histidine kinase" evidence="11">
    <location>
        <begin position="239"/>
        <end position="452"/>
    </location>
</feature>
<protein>
    <recommendedName>
        <fullName evidence="3">histidine kinase</fullName>
        <ecNumber evidence="3">2.7.13.3</ecNumber>
    </recommendedName>
</protein>
<evidence type="ECO:0000256" key="7">
    <source>
        <dbReference type="ARBA" id="ARBA00022777"/>
    </source>
</evidence>
<dbReference type="Gene3D" id="6.10.340.10">
    <property type="match status" value="1"/>
</dbReference>
<dbReference type="GO" id="GO:0007234">
    <property type="term" value="P:osmosensory signaling via phosphorelay pathway"/>
    <property type="evidence" value="ECO:0007669"/>
    <property type="project" value="TreeGrafter"/>
</dbReference>
<dbReference type="GO" id="GO:0000156">
    <property type="term" value="F:phosphorelay response regulator activity"/>
    <property type="evidence" value="ECO:0007669"/>
    <property type="project" value="TreeGrafter"/>
</dbReference>
<dbReference type="PRINTS" id="PR00344">
    <property type="entry name" value="BCTRLSENSOR"/>
</dbReference>
<dbReference type="Pfam" id="PF02518">
    <property type="entry name" value="HATPase_c"/>
    <property type="match status" value="1"/>
</dbReference>
<dbReference type="InterPro" id="IPR004358">
    <property type="entry name" value="Sig_transdc_His_kin-like_C"/>
</dbReference>
<feature type="transmembrane region" description="Helical" evidence="10">
    <location>
        <begin position="12"/>
        <end position="31"/>
    </location>
</feature>
<keyword evidence="8" id="KW-0067">ATP-binding</keyword>
<dbReference type="SMART" id="SM00388">
    <property type="entry name" value="HisKA"/>
    <property type="match status" value="1"/>
</dbReference>
<gene>
    <name evidence="13" type="ORF">P0Y49_10515</name>
</gene>
<comment type="subcellular location">
    <subcellularLocation>
        <location evidence="2">Membrane</location>
    </subcellularLocation>
</comment>
<dbReference type="PROSITE" id="PS50885">
    <property type="entry name" value="HAMP"/>
    <property type="match status" value="1"/>
</dbReference>
<sequence>MMKFKNSLSLKFTFMFAFLLFIVLSGIFIFVEHNRSNSFFNKLDERAMIAAQFHFAEDNLSKKVFMQVTKKFPQSLSKESISIYTDKLEPIFTPKDSLIWNKGFVKKILENKTAHFMVGERQASGLYYEDNSGNFIVVVSAIDERGFYDMNQLGIIMSVFFVASLFITFFIGRVFANMSMQPIVMITDNLKRTRSSNLHMRLPISMDKTDEIDTLSLTINQLLEHLEQSFDSQKSFVANASHELRTPITSILGEAEITLMKERKPAQYKAALLGIVSSVERLNLIINSLMELMQTNLNNKDFQQVRIDELMWEIVDELGDKTNIENVTFKYNLPEDPSKSMLFGNRRLLFIAISNILKNAIKFSEGKPVLCAISYKDGGIRILIQDKGIGIAAEDLKKIFQPFYRATNAMNFQGYGIGLSLTDNIVRLHNGKIDIKSEVNKGTTFTLFFPTR</sequence>
<evidence type="ECO:0000256" key="3">
    <source>
        <dbReference type="ARBA" id="ARBA00012438"/>
    </source>
</evidence>
<keyword evidence="10" id="KW-0812">Transmembrane</keyword>
<accession>A0AAJ5WDP4</accession>
<dbReference type="PANTHER" id="PTHR42878">
    <property type="entry name" value="TWO-COMPONENT HISTIDINE KINASE"/>
    <property type="match status" value="1"/>
</dbReference>
<comment type="catalytic activity">
    <reaction evidence="1">
        <text>ATP + protein L-histidine = ADP + protein N-phospho-L-histidine.</text>
        <dbReference type="EC" id="2.7.13.3"/>
    </reaction>
</comment>
<dbReference type="InterPro" id="IPR036890">
    <property type="entry name" value="HATPase_C_sf"/>
</dbReference>
<dbReference type="InterPro" id="IPR003661">
    <property type="entry name" value="HisK_dim/P_dom"/>
</dbReference>
<dbReference type="Gene3D" id="3.30.565.10">
    <property type="entry name" value="Histidine kinase-like ATPase, C-terminal domain"/>
    <property type="match status" value="1"/>
</dbReference>
<keyword evidence="4" id="KW-0597">Phosphoprotein</keyword>
<evidence type="ECO:0000256" key="6">
    <source>
        <dbReference type="ARBA" id="ARBA00022741"/>
    </source>
</evidence>
<evidence type="ECO:0000256" key="8">
    <source>
        <dbReference type="ARBA" id="ARBA00022840"/>
    </source>
</evidence>
<dbReference type="InterPro" id="IPR050351">
    <property type="entry name" value="BphY/WalK/GraS-like"/>
</dbReference>
<feature type="transmembrane region" description="Helical" evidence="10">
    <location>
        <begin position="153"/>
        <end position="176"/>
    </location>
</feature>
<dbReference type="PROSITE" id="PS50109">
    <property type="entry name" value="HIS_KIN"/>
    <property type="match status" value="1"/>
</dbReference>
<dbReference type="AlphaFoldDB" id="A0AAJ5WDP4"/>
<dbReference type="GO" id="GO:0005524">
    <property type="term" value="F:ATP binding"/>
    <property type="evidence" value="ECO:0007669"/>
    <property type="project" value="UniProtKB-KW"/>
</dbReference>
<dbReference type="GO" id="GO:0030295">
    <property type="term" value="F:protein kinase activator activity"/>
    <property type="evidence" value="ECO:0007669"/>
    <property type="project" value="TreeGrafter"/>
</dbReference>
<dbReference type="InterPro" id="IPR003594">
    <property type="entry name" value="HATPase_dom"/>
</dbReference>
<organism evidence="13 14">
    <name type="scientific">Candidatus Pedobacter colombiensis</name>
    <dbReference type="NCBI Taxonomy" id="3121371"/>
    <lineage>
        <taxon>Bacteria</taxon>
        <taxon>Pseudomonadati</taxon>
        <taxon>Bacteroidota</taxon>
        <taxon>Sphingobacteriia</taxon>
        <taxon>Sphingobacteriales</taxon>
        <taxon>Sphingobacteriaceae</taxon>
        <taxon>Pedobacter</taxon>
    </lineage>
</organism>
<keyword evidence="7 13" id="KW-0418">Kinase</keyword>
<dbReference type="EC" id="2.7.13.3" evidence="3"/>
<evidence type="ECO:0000256" key="4">
    <source>
        <dbReference type="ARBA" id="ARBA00022553"/>
    </source>
</evidence>
<keyword evidence="10" id="KW-1133">Transmembrane helix</keyword>
<keyword evidence="6" id="KW-0547">Nucleotide-binding</keyword>
<dbReference type="CDD" id="cd00082">
    <property type="entry name" value="HisKA"/>
    <property type="match status" value="1"/>
</dbReference>
<evidence type="ECO:0000256" key="1">
    <source>
        <dbReference type="ARBA" id="ARBA00000085"/>
    </source>
</evidence>
<dbReference type="SUPFAM" id="SSF47384">
    <property type="entry name" value="Homodimeric domain of signal transducing histidine kinase"/>
    <property type="match status" value="1"/>
</dbReference>
<dbReference type="GO" id="GO:0000155">
    <property type="term" value="F:phosphorelay sensor kinase activity"/>
    <property type="evidence" value="ECO:0007669"/>
    <property type="project" value="InterPro"/>
</dbReference>
<feature type="domain" description="HAMP" evidence="12">
    <location>
        <begin position="177"/>
        <end position="231"/>
    </location>
</feature>
<evidence type="ECO:0000256" key="2">
    <source>
        <dbReference type="ARBA" id="ARBA00004370"/>
    </source>
</evidence>
<dbReference type="PANTHER" id="PTHR42878:SF7">
    <property type="entry name" value="SENSOR HISTIDINE KINASE GLRK"/>
    <property type="match status" value="1"/>
</dbReference>
<dbReference type="InterPro" id="IPR005467">
    <property type="entry name" value="His_kinase_dom"/>
</dbReference>
<evidence type="ECO:0000259" key="12">
    <source>
        <dbReference type="PROSITE" id="PS50885"/>
    </source>
</evidence>
<evidence type="ECO:0000256" key="9">
    <source>
        <dbReference type="ARBA" id="ARBA00023012"/>
    </source>
</evidence>
<reference evidence="13" key="1">
    <citation type="submission" date="2023-03" db="EMBL/GenBank/DDBJ databases">
        <title>Andean soil-derived lignocellulolytic bacterial consortium as a source of novel taxa and putative plastic-active enzymes.</title>
        <authorList>
            <person name="Diaz-Garcia L."/>
            <person name="Chuvochina M."/>
            <person name="Feuerriegel G."/>
            <person name="Bunk B."/>
            <person name="Sproer C."/>
            <person name="Streit W.R."/>
            <person name="Rodriguez L.M."/>
            <person name="Overmann J."/>
            <person name="Jimenez D.J."/>
        </authorList>
    </citation>
    <scope>NUCLEOTIDE SEQUENCE</scope>
    <source>
        <strain evidence="13">MAG 3858</strain>
    </source>
</reference>